<dbReference type="InterPro" id="IPR020846">
    <property type="entry name" value="MFS_dom"/>
</dbReference>
<feature type="transmembrane region" description="Helical" evidence="5">
    <location>
        <begin position="171"/>
        <end position="194"/>
    </location>
</feature>
<dbReference type="OrthoDB" id="7584869at2"/>
<evidence type="ECO:0000256" key="3">
    <source>
        <dbReference type="ARBA" id="ARBA00022989"/>
    </source>
</evidence>
<accession>A0A2M9HCB2</accession>
<dbReference type="Pfam" id="PF07690">
    <property type="entry name" value="MFS_1"/>
    <property type="match status" value="1"/>
</dbReference>
<feature type="transmembrane region" description="Helical" evidence="5">
    <location>
        <begin position="289"/>
        <end position="311"/>
    </location>
</feature>
<evidence type="ECO:0000313" key="7">
    <source>
        <dbReference type="EMBL" id="PJM74468.1"/>
    </source>
</evidence>
<reference evidence="7 8" key="1">
    <citation type="submission" date="2017-10" db="EMBL/GenBank/DDBJ databases">
        <title>Draft genome sequences of strains TRE 1, TRE 9, TRE H and TRI 7, isolated from tamarins, belonging to four potential novel Bifidobacterium species.</title>
        <authorList>
            <person name="Mattarelli P."/>
            <person name="Modesto M."/>
            <person name="Puglisi E."/>
            <person name="Morelli L."/>
            <person name="Spezio C."/>
            <person name="Bonetti A."/>
            <person name="Sandri C."/>
        </authorList>
    </citation>
    <scope>NUCLEOTIDE SEQUENCE [LARGE SCALE GENOMIC DNA]</scope>
    <source>
        <strain evidence="8">TRI7</strain>
    </source>
</reference>
<dbReference type="AlphaFoldDB" id="A0A2M9HCB2"/>
<dbReference type="GO" id="GO:0005886">
    <property type="term" value="C:plasma membrane"/>
    <property type="evidence" value="ECO:0007669"/>
    <property type="project" value="UniProtKB-SubCell"/>
</dbReference>
<evidence type="ECO:0000256" key="5">
    <source>
        <dbReference type="SAM" id="Phobius"/>
    </source>
</evidence>
<feature type="transmembrane region" description="Helical" evidence="5">
    <location>
        <begin position="136"/>
        <end position="159"/>
    </location>
</feature>
<feature type="transmembrane region" description="Helical" evidence="5">
    <location>
        <begin position="71"/>
        <end position="92"/>
    </location>
</feature>
<keyword evidence="2 5" id="KW-0812">Transmembrane</keyword>
<keyword evidence="3 5" id="KW-1133">Transmembrane helix</keyword>
<sequence>MSAANPQGGGAPQKEVSVNEKGKPVYKLGKGLYWRLIWTLSGNFLFLLALYNAVISIFLPNQVANVVQGDAAQNTIALASIMTVSSFITVFVQPLTGAFSDRTRSKMGMRTPYILAGSFIGGFAICMLAPQSSMIGIGICWVIASVTLNIMNGPLATILADRVPEENRGVASGYIGAAQTGGGTLGIIAAGWFANHTLSGGYLFFGIGIFVVCLIFCLLNREPNTKQMDVEPFNWKEFFKGFWVSPKKNPDFGWAFIARFVMYLGYQGVVAYQLYILRYYIGLDDASSNTIVGVMSTIQLFALIISSVVCGYLSDKFQARKPFVFISSIIMAVSYVFPLFMRTETSMLIMAGVLGIGYGCYMSIDMALMTQVLPDNGENAGKDMGVLTIATNLPQMLVQPLVAVLISIFASYGSVFITAIILVLASSFLILPIKKVK</sequence>
<dbReference type="RefSeq" id="WP_100513703.1">
    <property type="nucleotide sequence ID" value="NZ_JAFEJQ010000009.1"/>
</dbReference>
<protein>
    <submittedName>
        <fullName evidence="7">MFS transporter</fullName>
    </submittedName>
</protein>
<dbReference type="Gene3D" id="1.20.1250.20">
    <property type="entry name" value="MFS general substrate transporter like domains"/>
    <property type="match status" value="2"/>
</dbReference>
<dbReference type="EMBL" id="PEBK01000012">
    <property type="protein sequence ID" value="PJM74468.1"/>
    <property type="molecule type" value="Genomic_DNA"/>
</dbReference>
<organism evidence="7 8">
    <name type="scientific">Bifidobacterium simiarum</name>
    <dbReference type="NCBI Taxonomy" id="2045441"/>
    <lineage>
        <taxon>Bacteria</taxon>
        <taxon>Bacillati</taxon>
        <taxon>Actinomycetota</taxon>
        <taxon>Actinomycetes</taxon>
        <taxon>Bifidobacteriales</taxon>
        <taxon>Bifidobacteriaceae</taxon>
        <taxon>Bifidobacterium</taxon>
    </lineage>
</organism>
<feature type="transmembrane region" description="Helical" evidence="5">
    <location>
        <begin position="256"/>
        <end position="277"/>
    </location>
</feature>
<evidence type="ECO:0000256" key="4">
    <source>
        <dbReference type="ARBA" id="ARBA00023136"/>
    </source>
</evidence>
<dbReference type="GO" id="GO:0022857">
    <property type="term" value="F:transmembrane transporter activity"/>
    <property type="evidence" value="ECO:0007669"/>
    <property type="project" value="InterPro"/>
</dbReference>
<feature type="transmembrane region" description="Helical" evidence="5">
    <location>
        <begin position="323"/>
        <end position="341"/>
    </location>
</feature>
<keyword evidence="8" id="KW-1185">Reference proteome</keyword>
<evidence type="ECO:0000256" key="1">
    <source>
        <dbReference type="ARBA" id="ARBA00004651"/>
    </source>
</evidence>
<feature type="transmembrane region" description="Helical" evidence="5">
    <location>
        <begin position="347"/>
        <end position="364"/>
    </location>
</feature>
<keyword evidence="4 5" id="KW-0472">Membrane</keyword>
<dbReference type="Proteomes" id="UP000231451">
    <property type="component" value="Unassembled WGS sequence"/>
</dbReference>
<dbReference type="SUPFAM" id="SSF103473">
    <property type="entry name" value="MFS general substrate transporter"/>
    <property type="match status" value="1"/>
</dbReference>
<feature type="domain" description="Major facilitator superfamily (MFS) profile" evidence="6">
    <location>
        <begin position="37"/>
        <end position="437"/>
    </location>
</feature>
<comment type="subcellular location">
    <subcellularLocation>
        <location evidence="1">Cell membrane</location>
        <topology evidence="1">Multi-pass membrane protein</topology>
    </subcellularLocation>
</comment>
<proteinExistence type="predicted"/>
<evidence type="ECO:0000259" key="6">
    <source>
        <dbReference type="PROSITE" id="PS50850"/>
    </source>
</evidence>
<dbReference type="PANTHER" id="PTHR23528">
    <property type="match status" value="1"/>
</dbReference>
<evidence type="ECO:0000313" key="8">
    <source>
        <dbReference type="Proteomes" id="UP000231451"/>
    </source>
</evidence>
<feature type="transmembrane region" description="Helical" evidence="5">
    <location>
        <begin position="200"/>
        <end position="219"/>
    </location>
</feature>
<dbReference type="InterPro" id="IPR036259">
    <property type="entry name" value="MFS_trans_sf"/>
</dbReference>
<gene>
    <name evidence="7" type="ORF">CSQ87_09805</name>
</gene>
<comment type="caution">
    <text evidence="7">The sequence shown here is derived from an EMBL/GenBank/DDBJ whole genome shotgun (WGS) entry which is preliminary data.</text>
</comment>
<dbReference type="PROSITE" id="PS50850">
    <property type="entry name" value="MFS"/>
    <property type="match status" value="1"/>
</dbReference>
<evidence type="ECO:0000256" key="2">
    <source>
        <dbReference type="ARBA" id="ARBA00022692"/>
    </source>
</evidence>
<feature type="transmembrane region" description="Helical" evidence="5">
    <location>
        <begin position="36"/>
        <end position="59"/>
    </location>
</feature>
<feature type="transmembrane region" description="Helical" evidence="5">
    <location>
        <begin position="113"/>
        <end position="130"/>
    </location>
</feature>
<name>A0A2M9HCB2_9BIFI</name>
<dbReference type="InterPro" id="IPR011701">
    <property type="entry name" value="MFS"/>
</dbReference>
<dbReference type="PANTHER" id="PTHR23528:SF1">
    <property type="entry name" value="MAJOR FACILITATOR SUPERFAMILY (MFS) PROFILE DOMAIN-CONTAINING PROTEIN"/>
    <property type="match status" value="1"/>
</dbReference>